<dbReference type="Proteomes" id="UP001291623">
    <property type="component" value="Unassembled WGS sequence"/>
</dbReference>
<comment type="similarity">
    <text evidence="1">Belongs to the peptidase S10 family.</text>
</comment>
<comment type="caution">
    <text evidence="3">The sequence shown here is derived from an EMBL/GenBank/DDBJ whole genome shotgun (WGS) entry which is preliminary data.</text>
</comment>
<dbReference type="SUPFAM" id="SSF53474">
    <property type="entry name" value="alpha/beta-Hydrolases"/>
    <property type="match status" value="1"/>
</dbReference>
<gene>
    <name evidence="3" type="ORF">RND71_003564</name>
</gene>
<protein>
    <submittedName>
        <fullName evidence="3">Uncharacterized protein</fullName>
    </submittedName>
</protein>
<dbReference type="PANTHER" id="PTHR11802">
    <property type="entry name" value="SERINE PROTEASE FAMILY S10 SERINE CARBOXYPEPTIDASE"/>
    <property type="match status" value="1"/>
</dbReference>
<dbReference type="GO" id="GO:0006508">
    <property type="term" value="P:proteolysis"/>
    <property type="evidence" value="ECO:0007669"/>
    <property type="project" value="InterPro"/>
</dbReference>
<feature type="signal peptide" evidence="2">
    <location>
        <begin position="1"/>
        <end position="23"/>
    </location>
</feature>
<dbReference type="GO" id="GO:0004185">
    <property type="term" value="F:serine-type carboxypeptidase activity"/>
    <property type="evidence" value="ECO:0007669"/>
    <property type="project" value="InterPro"/>
</dbReference>
<dbReference type="GO" id="GO:0005773">
    <property type="term" value="C:vacuole"/>
    <property type="evidence" value="ECO:0007669"/>
    <property type="project" value="TreeGrafter"/>
</dbReference>
<evidence type="ECO:0000313" key="3">
    <source>
        <dbReference type="EMBL" id="KAK4377268.1"/>
    </source>
</evidence>
<feature type="chain" id="PRO_5041938341" evidence="2">
    <location>
        <begin position="24"/>
        <end position="261"/>
    </location>
</feature>
<name>A0AAE1SX10_9SOLA</name>
<proteinExistence type="inferred from homology"/>
<accession>A0AAE1SX10</accession>
<dbReference type="PANTHER" id="PTHR11802:SF460">
    <property type="entry name" value="CARBOXYPEPTIDASE"/>
    <property type="match status" value="1"/>
</dbReference>
<dbReference type="EMBL" id="JAVYJV010000002">
    <property type="protein sequence ID" value="KAK4377268.1"/>
    <property type="molecule type" value="Genomic_DNA"/>
</dbReference>
<keyword evidence="4" id="KW-1185">Reference proteome</keyword>
<dbReference type="InterPro" id="IPR001563">
    <property type="entry name" value="Peptidase_S10"/>
</dbReference>
<sequence>MMKKRASALFISLLSLLAFVKEADKISALPGQPQVNFAQFSGYVTIDPLTGRALFYYFAESDDPLNKPLVLWINGVANILFLESPVGVGFSYSNTTSNHVIRDTEVALNTYAFLVNLVGKLILNNNKITNQTMINIAGIAIGNPNIDYETRLTGFFDYIWTHALISDEIYKGIVTNCNFSAEATTTKECQSFIDKAREDRGNIDFFDLSAPLCTSSSFFAIDTNFPCADDDVLVYLNTPQVQESLHANVTGSIEGTWQFCK</sequence>
<dbReference type="Gene3D" id="3.40.50.1820">
    <property type="entry name" value="alpha/beta hydrolase"/>
    <property type="match status" value="3"/>
</dbReference>
<evidence type="ECO:0000256" key="2">
    <source>
        <dbReference type="SAM" id="SignalP"/>
    </source>
</evidence>
<keyword evidence="2" id="KW-0732">Signal</keyword>
<dbReference type="Gene3D" id="6.10.250.940">
    <property type="match status" value="1"/>
</dbReference>
<evidence type="ECO:0000313" key="4">
    <source>
        <dbReference type="Proteomes" id="UP001291623"/>
    </source>
</evidence>
<evidence type="ECO:0000256" key="1">
    <source>
        <dbReference type="ARBA" id="ARBA00009431"/>
    </source>
</evidence>
<reference evidence="3" key="1">
    <citation type="submission" date="2023-12" db="EMBL/GenBank/DDBJ databases">
        <title>Genome assembly of Anisodus tanguticus.</title>
        <authorList>
            <person name="Wang Y.-J."/>
        </authorList>
    </citation>
    <scope>NUCLEOTIDE SEQUENCE</scope>
    <source>
        <strain evidence="3">KB-2021</strain>
        <tissue evidence="3">Leaf</tissue>
    </source>
</reference>
<dbReference type="InterPro" id="IPR029058">
    <property type="entry name" value="AB_hydrolase_fold"/>
</dbReference>
<dbReference type="Pfam" id="PF00450">
    <property type="entry name" value="Peptidase_S10"/>
    <property type="match status" value="3"/>
</dbReference>
<organism evidence="3 4">
    <name type="scientific">Anisodus tanguticus</name>
    <dbReference type="NCBI Taxonomy" id="243964"/>
    <lineage>
        <taxon>Eukaryota</taxon>
        <taxon>Viridiplantae</taxon>
        <taxon>Streptophyta</taxon>
        <taxon>Embryophyta</taxon>
        <taxon>Tracheophyta</taxon>
        <taxon>Spermatophyta</taxon>
        <taxon>Magnoliopsida</taxon>
        <taxon>eudicotyledons</taxon>
        <taxon>Gunneridae</taxon>
        <taxon>Pentapetalae</taxon>
        <taxon>asterids</taxon>
        <taxon>lamiids</taxon>
        <taxon>Solanales</taxon>
        <taxon>Solanaceae</taxon>
        <taxon>Solanoideae</taxon>
        <taxon>Hyoscyameae</taxon>
        <taxon>Anisodus</taxon>
    </lineage>
</organism>
<dbReference type="AlphaFoldDB" id="A0AAE1SX10"/>